<evidence type="ECO:0000313" key="1">
    <source>
        <dbReference type="EMBL" id="PKR82431.1"/>
    </source>
</evidence>
<protein>
    <submittedName>
        <fullName evidence="1">Uncharacterized protein</fullName>
    </submittedName>
</protein>
<dbReference type="EMBL" id="PIQO01000045">
    <property type="protein sequence ID" value="PKR82431.1"/>
    <property type="molecule type" value="Genomic_DNA"/>
</dbReference>
<organism evidence="1 2">
    <name type="scientific">Heyndrickxia camelliae</name>
    <dbReference type="NCBI Taxonomy" id="1707093"/>
    <lineage>
        <taxon>Bacteria</taxon>
        <taxon>Bacillati</taxon>
        <taxon>Bacillota</taxon>
        <taxon>Bacilli</taxon>
        <taxon>Bacillales</taxon>
        <taxon>Bacillaceae</taxon>
        <taxon>Heyndrickxia</taxon>
    </lineage>
</organism>
<name>A0A2N3LCU3_9BACI</name>
<comment type="caution">
    <text evidence="1">The sequence shown here is derived from an EMBL/GenBank/DDBJ whole genome shotgun (WGS) entry which is preliminary data.</text>
</comment>
<proteinExistence type="predicted"/>
<reference evidence="1 2" key="1">
    <citation type="submission" date="2017-11" db="EMBL/GenBank/DDBJ databases">
        <title>Bacillus camelliae sp. nov., isolated from pu'er tea.</title>
        <authorList>
            <person name="Niu L."/>
        </authorList>
    </citation>
    <scope>NUCLEOTIDE SEQUENCE [LARGE SCALE GENOMIC DNA]</scope>
    <source>
        <strain evidence="1 2">7578-1</strain>
    </source>
</reference>
<accession>A0A2N3LCU3</accession>
<keyword evidence="2" id="KW-1185">Reference proteome</keyword>
<evidence type="ECO:0000313" key="2">
    <source>
        <dbReference type="Proteomes" id="UP000233440"/>
    </source>
</evidence>
<gene>
    <name evidence="1" type="ORF">CWO92_24445</name>
</gene>
<dbReference type="AlphaFoldDB" id="A0A2N3LCU3"/>
<dbReference type="Proteomes" id="UP000233440">
    <property type="component" value="Unassembled WGS sequence"/>
</dbReference>
<sequence length="62" mass="7451">MGWDVATKLDMNSFKSKLFFSKFIIKLYIIMLKEHRFRCSFLGLKKITLFYIYGYAHLSSLF</sequence>